<name>A0AAE3D1L3_9HYPH</name>
<sequence>MTAGILAYGSLIPDPGREIEEAAVDVKDGVVTPFNVEFARKSVGRRGAPTLVPVEDGQPVNAKIFILNVGVAEAANRLYRREKNAVGGGESYVHSDDPGRNTIVVARLIDFEGIEEVLYTRLAATIEPLTARDLASLAIASATGRHDGRDGVTYLKDAIENGISTRLTPDYRSEVLRQTGTNSLEAALAVARGK</sequence>
<protein>
    <submittedName>
        <fullName evidence="1">Uncharacterized protein</fullName>
    </submittedName>
</protein>
<gene>
    <name evidence="1" type="ORF">K1W69_21580</name>
</gene>
<organism evidence="1 2">
    <name type="scientific">Flavimaribacter sediminis</name>
    <dbReference type="NCBI Taxonomy" id="2865987"/>
    <lineage>
        <taxon>Bacteria</taxon>
        <taxon>Pseudomonadati</taxon>
        <taxon>Pseudomonadota</taxon>
        <taxon>Alphaproteobacteria</taxon>
        <taxon>Hyphomicrobiales</taxon>
        <taxon>Rhizobiaceae</taxon>
        <taxon>Flavimaribacter</taxon>
    </lineage>
</organism>
<accession>A0AAE3D1L3</accession>
<comment type="caution">
    <text evidence="1">The sequence shown here is derived from an EMBL/GenBank/DDBJ whole genome shotgun (WGS) entry which is preliminary data.</text>
</comment>
<dbReference type="Proteomes" id="UP001196509">
    <property type="component" value="Unassembled WGS sequence"/>
</dbReference>
<dbReference type="RefSeq" id="WP_220230503.1">
    <property type="nucleotide sequence ID" value="NZ_JAICBX010000004.1"/>
</dbReference>
<dbReference type="AlphaFoldDB" id="A0AAE3D1L3"/>
<proteinExistence type="predicted"/>
<evidence type="ECO:0000313" key="2">
    <source>
        <dbReference type="Proteomes" id="UP001196509"/>
    </source>
</evidence>
<dbReference type="EMBL" id="JAICBX010000004">
    <property type="protein sequence ID" value="MBW8639800.1"/>
    <property type="molecule type" value="Genomic_DNA"/>
</dbReference>
<reference evidence="1" key="1">
    <citation type="submission" date="2021-08" db="EMBL/GenBank/DDBJ databases">
        <title>Hoeflea bacterium WL0058 sp. nov., isolated from the sediment.</title>
        <authorList>
            <person name="Wang L."/>
            <person name="Zhang D."/>
        </authorList>
    </citation>
    <scope>NUCLEOTIDE SEQUENCE</scope>
    <source>
        <strain evidence="1">WL0058</strain>
    </source>
</reference>
<keyword evidence="2" id="KW-1185">Reference proteome</keyword>
<evidence type="ECO:0000313" key="1">
    <source>
        <dbReference type="EMBL" id="MBW8639800.1"/>
    </source>
</evidence>